<sequence length="283" mass="29932">MIGRDALAAAARRLEAAGIPDPARDARRLLAHALAVPPARLTLALADPVPEDAAARFEALVDRRAARVPLSHLTGLRAFWGREFRVTADVLDPRPETETLIAAALQAPFSRLLDLGTGSGCILLSLLAERPTATGIGTDVSEAALAIAAENAARLGLRDRADLRLGSWTAQLSPGARFDLVVSNPPYIAADEMAGLAPEVRNHEPAIALTDQRDGLTAYRAIARAAPAHLMPGGRLLVEIGATQGEAVREIFASTGVEGIEILRDLDGRDRVIAGIWPQDAAR</sequence>
<comment type="similarity">
    <text evidence="5">Belongs to the protein N5-glutamine methyltransferase family. PrmC subfamily.</text>
</comment>
<evidence type="ECO:0000313" key="9">
    <source>
        <dbReference type="Proteomes" id="UP000193570"/>
    </source>
</evidence>
<dbReference type="EC" id="2.1.1.297" evidence="5"/>
<comment type="catalytic activity">
    <reaction evidence="4 5">
        <text>L-glutaminyl-[peptide chain release factor] + S-adenosyl-L-methionine = N(5)-methyl-L-glutaminyl-[peptide chain release factor] + S-adenosyl-L-homocysteine + H(+)</text>
        <dbReference type="Rhea" id="RHEA:42896"/>
        <dbReference type="Rhea" id="RHEA-COMP:10271"/>
        <dbReference type="Rhea" id="RHEA-COMP:10272"/>
        <dbReference type="ChEBI" id="CHEBI:15378"/>
        <dbReference type="ChEBI" id="CHEBI:30011"/>
        <dbReference type="ChEBI" id="CHEBI:57856"/>
        <dbReference type="ChEBI" id="CHEBI:59789"/>
        <dbReference type="ChEBI" id="CHEBI:61891"/>
        <dbReference type="EC" id="2.1.1.297"/>
    </reaction>
</comment>
<evidence type="ECO:0000256" key="2">
    <source>
        <dbReference type="ARBA" id="ARBA00022679"/>
    </source>
</evidence>
<dbReference type="InterPro" id="IPR004556">
    <property type="entry name" value="HemK-like"/>
</dbReference>
<dbReference type="EMBL" id="FWFK01000002">
    <property type="protein sequence ID" value="SLN29890.1"/>
    <property type="molecule type" value="Genomic_DNA"/>
</dbReference>
<keyword evidence="1 5" id="KW-0489">Methyltransferase</keyword>
<evidence type="ECO:0000256" key="1">
    <source>
        <dbReference type="ARBA" id="ARBA00022603"/>
    </source>
</evidence>
<dbReference type="SUPFAM" id="SSF53335">
    <property type="entry name" value="S-adenosyl-L-methionine-dependent methyltransferases"/>
    <property type="match status" value="1"/>
</dbReference>
<feature type="binding site" evidence="5">
    <location>
        <position position="168"/>
    </location>
    <ligand>
        <name>S-adenosyl-L-methionine</name>
        <dbReference type="ChEBI" id="CHEBI:59789"/>
    </ligand>
</feature>
<dbReference type="InterPro" id="IPR002052">
    <property type="entry name" value="DNA_methylase_N6_adenine_CS"/>
</dbReference>
<dbReference type="InterPro" id="IPR040758">
    <property type="entry name" value="PrmC_N"/>
</dbReference>
<dbReference type="InterPro" id="IPR029063">
    <property type="entry name" value="SAM-dependent_MTases_sf"/>
</dbReference>
<dbReference type="Pfam" id="PF05175">
    <property type="entry name" value="MTS"/>
    <property type="match status" value="1"/>
</dbReference>
<evidence type="ECO:0000259" key="6">
    <source>
        <dbReference type="Pfam" id="PF05175"/>
    </source>
</evidence>
<dbReference type="PROSITE" id="PS00092">
    <property type="entry name" value="N6_MTASE"/>
    <property type="match status" value="1"/>
</dbReference>
<evidence type="ECO:0000256" key="5">
    <source>
        <dbReference type="HAMAP-Rule" id="MF_02126"/>
    </source>
</evidence>
<feature type="domain" description="Methyltransferase small" evidence="6">
    <location>
        <begin position="100"/>
        <end position="191"/>
    </location>
</feature>
<dbReference type="Gene3D" id="3.40.50.150">
    <property type="entry name" value="Vaccinia Virus protein VP39"/>
    <property type="match status" value="1"/>
</dbReference>
<dbReference type="GO" id="GO:0032259">
    <property type="term" value="P:methylation"/>
    <property type="evidence" value="ECO:0007669"/>
    <property type="project" value="UniProtKB-KW"/>
</dbReference>
<dbReference type="InterPro" id="IPR019874">
    <property type="entry name" value="RF_methyltr_PrmC"/>
</dbReference>
<dbReference type="Pfam" id="PF17827">
    <property type="entry name" value="PrmC_N"/>
    <property type="match status" value="1"/>
</dbReference>
<dbReference type="Gene3D" id="1.10.8.10">
    <property type="entry name" value="DNA helicase RuvA subunit, C-terminal domain"/>
    <property type="match status" value="1"/>
</dbReference>
<evidence type="ECO:0000313" key="8">
    <source>
        <dbReference type="EMBL" id="SLN29890.1"/>
    </source>
</evidence>
<feature type="binding site" evidence="5">
    <location>
        <begin position="116"/>
        <end position="120"/>
    </location>
    <ligand>
        <name>S-adenosyl-L-methionine</name>
        <dbReference type="ChEBI" id="CHEBI:59789"/>
    </ligand>
</feature>
<feature type="binding site" evidence="5">
    <location>
        <begin position="184"/>
        <end position="187"/>
    </location>
    <ligand>
        <name>substrate</name>
    </ligand>
</feature>
<dbReference type="RefSeq" id="WP_085791077.1">
    <property type="nucleotide sequence ID" value="NZ_FWFK01000002.1"/>
</dbReference>
<accession>A0A1X6YT15</accession>
<dbReference type="InterPro" id="IPR050320">
    <property type="entry name" value="N5-glutamine_MTase"/>
</dbReference>
<organism evidence="8 9">
    <name type="scientific">Roseivivax jejudonensis</name>
    <dbReference type="NCBI Taxonomy" id="1529041"/>
    <lineage>
        <taxon>Bacteria</taxon>
        <taxon>Pseudomonadati</taxon>
        <taxon>Pseudomonadota</taxon>
        <taxon>Alphaproteobacteria</taxon>
        <taxon>Rhodobacterales</taxon>
        <taxon>Roseobacteraceae</taxon>
        <taxon>Roseivivax</taxon>
    </lineage>
</organism>
<keyword evidence="9" id="KW-1185">Reference proteome</keyword>
<feature type="binding site" evidence="5">
    <location>
        <position position="139"/>
    </location>
    <ligand>
        <name>S-adenosyl-L-methionine</name>
        <dbReference type="ChEBI" id="CHEBI:59789"/>
    </ligand>
</feature>
<evidence type="ECO:0000256" key="3">
    <source>
        <dbReference type="ARBA" id="ARBA00022691"/>
    </source>
</evidence>
<dbReference type="OrthoDB" id="9800643at2"/>
<evidence type="ECO:0000259" key="7">
    <source>
        <dbReference type="Pfam" id="PF17827"/>
    </source>
</evidence>
<dbReference type="PANTHER" id="PTHR18895">
    <property type="entry name" value="HEMK METHYLTRANSFERASE"/>
    <property type="match status" value="1"/>
</dbReference>
<proteinExistence type="inferred from homology"/>
<dbReference type="AlphaFoldDB" id="A0A1X6YT15"/>
<feature type="domain" description="Release factor glutamine methyltransferase N-terminal" evidence="7">
    <location>
        <begin position="5"/>
        <end position="75"/>
    </location>
</feature>
<dbReference type="HAMAP" id="MF_02126">
    <property type="entry name" value="RF_methyltr_PrmC"/>
    <property type="match status" value="1"/>
</dbReference>
<dbReference type="Proteomes" id="UP000193570">
    <property type="component" value="Unassembled WGS sequence"/>
</dbReference>
<dbReference type="GO" id="GO:0102559">
    <property type="term" value="F:peptide chain release factor N(5)-glutamine methyltransferase activity"/>
    <property type="evidence" value="ECO:0007669"/>
    <property type="project" value="UniProtKB-EC"/>
</dbReference>
<dbReference type="GO" id="GO:0003676">
    <property type="term" value="F:nucleic acid binding"/>
    <property type="evidence" value="ECO:0007669"/>
    <property type="project" value="InterPro"/>
</dbReference>
<dbReference type="NCBIfam" id="TIGR03534">
    <property type="entry name" value="RF_mod_PrmC"/>
    <property type="match status" value="1"/>
</dbReference>
<reference evidence="8 9" key="1">
    <citation type="submission" date="2017-03" db="EMBL/GenBank/DDBJ databases">
        <authorList>
            <person name="Afonso C.L."/>
            <person name="Miller P.J."/>
            <person name="Scott M.A."/>
            <person name="Spackman E."/>
            <person name="Goraichik I."/>
            <person name="Dimitrov K.M."/>
            <person name="Suarez D.L."/>
            <person name="Swayne D.E."/>
        </authorList>
    </citation>
    <scope>NUCLEOTIDE SEQUENCE [LARGE SCALE GENOMIC DNA]</scope>
    <source>
        <strain evidence="8 9">CECT 8625</strain>
    </source>
</reference>
<evidence type="ECO:0000256" key="4">
    <source>
        <dbReference type="ARBA" id="ARBA00048391"/>
    </source>
</evidence>
<keyword evidence="3 5" id="KW-0949">S-adenosyl-L-methionine</keyword>
<gene>
    <name evidence="5 8" type="primary">prmC</name>
    <name evidence="8" type="ORF">ROJ8625_01331</name>
</gene>
<dbReference type="CDD" id="cd02440">
    <property type="entry name" value="AdoMet_MTases"/>
    <property type="match status" value="1"/>
</dbReference>
<dbReference type="PANTHER" id="PTHR18895:SF74">
    <property type="entry name" value="MTRF1L RELEASE FACTOR GLUTAMINE METHYLTRANSFERASE"/>
    <property type="match status" value="1"/>
</dbReference>
<protein>
    <recommendedName>
        <fullName evidence="5">Release factor glutamine methyltransferase</fullName>
        <shortName evidence="5">RF MTase</shortName>
        <ecNumber evidence="5">2.1.1.297</ecNumber>
    </recommendedName>
    <alternativeName>
        <fullName evidence="5">N5-glutamine methyltransferase PrmC</fullName>
    </alternativeName>
    <alternativeName>
        <fullName evidence="5">Protein-(glutamine-N5) MTase PrmC</fullName>
    </alternativeName>
    <alternativeName>
        <fullName evidence="5">Protein-glutamine N-methyltransferase PrmC</fullName>
    </alternativeName>
</protein>
<comment type="function">
    <text evidence="5">Methylates the class 1 translation termination release factors RF1/PrfA and RF2/PrfB on the glutamine residue of the universally conserved GGQ motif.</text>
</comment>
<dbReference type="InterPro" id="IPR007848">
    <property type="entry name" value="Small_mtfrase_dom"/>
</dbReference>
<name>A0A1X6YT15_9RHOB</name>
<feature type="binding site" evidence="5">
    <location>
        <position position="184"/>
    </location>
    <ligand>
        <name>S-adenosyl-L-methionine</name>
        <dbReference type="ChEBI" id="CHEBI:59789"/>
    </ligand>
</feature>
<keyword evidence="2 5" id="KW-0808">Transferase</keyword>
<dbReference type="NCBIfam" id="TIGR00536">
    <property type="entry name" value="hemK_fam"/>
    <property type="match status" value="1"/>
</dbReference>